<evidence type="ECO:0000313" key="2">
    <source>
        <dbReference type="EMBL" id="CAK9161888.1"/>
    </source>
</evidence>
<protein>
    <recommendedName>
        <fullName evidence="1">Dienelactone hydrolase domain-containing protein</fullName>
    </recommendedName>
</protein>
<feature type="domain" description="Dienelactone hydrolase" evidence="1">
    <location>
        <begin position="21"/>
        <end position="228"/>
    </location>
</feature>
<evidence type="ECO:0000259" key="1">
    <source>
        <dbReference type="Pfam" id="PF01738"/>
    </source>
</evidence>
<dbReference type="InterPro" id="IPR002925">
    <property type="entry name" value="Dienelactn_hydro"/>
</dbReference>
<dbReference type="AlphaFoldDB" id="A0ABC8SY76"/>
<evidence type="ECO:0000313" key="3">
    <source>
        <dbReference type="Proteomes" id="UP001642360"/>
    </source>
</evidence>
<dbReference type="InterPro" id="IPR029058">
    <property type="entry name" value="AB_hydrolase_fold"/>
</dbReference>
<dbReference type="Pfam" id="PF01738">
    <property type="entry name" value="DLH"/>
    <property type="match status" value="1"/>
</dbReference>
<dbReference type="Gene3D" id="3.40.50.1820">
    <property type="entry name" value="alpha/beta hydrolase"/>
    <property type="match status" value="1"/>
</dbReference>
<accession>A0ABC8SY76</accession>
<proteinExistence type="predicted"/>
<sequence length="287" mass="31316">NPPIVSSTCGAGSVQELGGLKTYVTGSQDSKLAVLLVSDGFGYEAPNLRKLADKVAAAGFLVVVPDFFYGEPFDFNNPHLDRDSWKKAHSMDKGFEDAKTVVAALRSKGVSCIGAAGFCWGGVVVTKLAQSDDIKAAVVLHPAHLTVEDINDVKTPTVILGAEIDSTSPPEQLKHFGEILSRKTEVDSFVKIFPGVAHGWTMRYKDGDESAVKCAEEAHGDMLNWFTKKIVDHHDLDDLYLDPIHVILLIQSRHPHFTQPVASWMVDQPVPNSHNSPRFVGIAKFEI</sequence>
<dbReference type="PANTHER" id="PTHR17630">
    <property type="entry name" value="DIENELACTONE HYDROLASE"/>
    <property type="match status" value="1"/>
</dbReference>
<dbReference type="SUPFAM" id="SSF53474">
    <property type="entry name" value="alpha/beta-Hydrolases"/>
    <property type="match status" value="1"/>
</dbReference>
<dbReference type="PANTHER" id="PTHR17630:SF52">
    <property type="entry name" value="ENDO-1,3-1,4-BETA-D-GLUCANASE-LIKE PROTEIN"/>
    <property type="match status" value="1"/>
</dbReference>
<dbReference type="Proteomes" id="UP001642360">
    <property type="component" value="Unassembled WGS sequence"/>
</dbReference>
<dbReference type="EMBL" id="CAUOFW020003758">
    <property type="protein sequence ID" value="CAK9161888.1"/>
    <property type="molecule type" value="Genomic_DNA"/>
</dbReference>
<reference evidence="2 3" key="1">
    <citation type="submission" date="2024-02" db="EMBL/GenBank/DDBJ databases">
        <authorList>
            <person name="Vignale AGUSTIN F."/>
            <person name="Sosa J E."/>
            <person name="Modenutti C."/>
        </authorList>
    </citation>
    <scope>NUCLEOTIDE SEQUENCE [LARGE SCALE GENOMIC DNA]</scope>
</reference>
<organism evidence="2 3">
    <name type="scientific">Ilex paraguariensis</name>
    <name type="common">yerba mate</name>
    <dbReference type="NCBI Taxonomy" id="185542"/>
    <lineage>
        <taxon>Eukaryota</taxon>
        <taxon>Viridiplantae</taxon>
        <taxon>Streptophyta</taxon>
        <taxon>Embryophyta</taxon>
        <taxon>Tracheophyta</taxon>
        <taxon>Spermatophyta</taxon>
        <taxon>Magnoliopsida</taxon>
        <taxon>eudicotyledons</taxon>
        <taxon>Gunneridae</taxon>
        <taxon>Pentapetalae</taxon>
        <taxon>asterids</taxon>
        <taxon>campanulids</taxon>
        <taxon>Aquifoliales</taxon>
        <taxon>Aquifoliaceae</taxon>
        <taxon>Ilex</taxon>
    </lineage>
</organism>
<feature type="non-terminal residue" evidence="2">
    <location>
        <position position="1"/>
    </location>
</feature>
<keyword evidence="3" id="KW-1185">Reference proteome</keyword>
<gene>
    <name evidence="2" type="ORF">ILEXP_LOCUS30715</name>
</gene>
<comment type="caution">
    <text evidence="2">The sequence shown here is derived from an EMBL/GenBank/DDBJ whole genome shotgun (WGS) entry which is preliminary data.</text>
</comment>
<name>A0ABC8SY76_9AQUA</name>